<gene>
    <name evidence="4" type="ORF">ASIM_LOCUS9151</name>
</gene>
<feature type="compositionally biased region" description="Basic and acidic residues" evidence="2">
    <location>
        <begin position="48"/>
        <end position="77"/>
    </location>
</feature>
<sequence>MESSLKSREVELHALGVRVEEEQSLVARTQRQLKENSGKVQELEDELEHERQLRQKADRARAELQRELDEASERLDEQAGATTAQVELNKKREMELAKLRRQVEEANQAQETAVASLRKKNAEAVAELSGQLDELQ</sequence>
<reference evidence="4 5" key="1">
    <citation type="submission" date="2018-11" db="EMBL/GenBank/DDBJ databases">
        <authorList>
            <consortium name="Pathogen Informatics"/>
        </authorList>
    </citation>
    <scope>NUCLEOTIDE SEQUENCE [LARGE SCALE GENOMIC DNA]</scope>
</reference>
<evidence type="ECO:0000256" key="2">
    <source>
        <dbReference type="SAM" id="MobiDB-lite"/>
    </source>
</evidence>
<keyword evidence="5" id="KW-1185">Reference proteome</keyword>
<dbReference type="AlphaFoldDB" id="A0A3P6PWA4"/>
<evidence type="ECO:0000313" key="5">
    <source>
        <dbReference type="Proteomes" id="UP000267096"/>
    </source>
</evidence>
<proteinExistence type="predicted"/>
<feature type="domain" description="Myosin tail" evidence="3">
    <location>
        <begin position="4"/>
        <end position="135"/>
    </location>
</feature>
<name>A0A3P6PWA4_ANISI</name>
<feature type="non-terminal residue" evidence="4">
    <location>
        <position position="136"/>
    </location>
</feature>
<dbReference type="Pfam" id="PF01576">
    <property type="entry name" value="Myosin_tail_1"/>
    <property type="match status" value="1"/>
</dbReference>
<evidence type="ECO:0000256" key="1">
    <source>
        <dbReference type="ARBA" id="ARBA00023054"/>
    </source>
</evidence>
<dbReference type="OrthoDB" id="2018427at2759"/>
<evidence type="ECO:0000259" key="3">
    <source>
        <dbReference type="Pfam" id="PF01576"/>
    </source>
</evidence>
<evidence type="ECO:0000313" key="4">
    <source>
        <dbReference type="EMBL" id="VDK37197.1"/>
    </source>
</evidence>
<dbReference type="Gene3D" id="1.20.5.340">
    <property type="match status" value="1"/>
</dbReference>
<dbReference type="EMBL" id="UYRR01026979">
    <property type="protein sequence ID" value="VDK37197.1"/>
    <property type="molecule type" value="Genomic_DNA"/>
</dbReference>
<dbReference type="InterPro" id="IPR002928">
    <property type="entry name" value="Myosin_tail"/>
</dbReference>
<protein>
    <recommendedName>
        <fullName evidence="3">Myosin tail domain-containing protein</fullName>
    </recommendedName>
</protein>
<feature type="region of interest" description="Disordered" evidence="2">
    <location>
        <begin position="30"/>
        <end position="84"/>
    </location>
</feature>
<dbReference type="Proteomes" id="UP000267096">
    <property type="component" value="Unassembled WGS sequence"/>
</dbReference>
<keyword evidence="1" id="KW-0175">Coiled coil</keyword>
<organism evidence="4 5">
    <name type="scientific">Anisakis simplex</name>
    <name type="common">Herring worm</name>
    <dbReference type="NCBI Taxonomy" id="6269"/>
    <lineage>
        <taxon>Eukaryota</taxon>
        <taxon>Metazoa</taxon>
        <taxon>Ecdysozoa</taxon>
        <taxon>Nematoda</taxon>
        <taxon>Chromadorea</taxon>
        <taxon>Rhabditida</taxon>
        <taxon>Spirurina</taxon>
        <taxon>Ascaridomorpha</taxon>
        <taxon>Ascaridoidea</taxon>
        <taxon>Anisakidae</taxon>
        <taxon>Anisakis</taxon>
        <taxon>Anisakis simplex complex</taxon>
    </lineage>
</organism>
<accession>A0A3P6PWA4</accession>
<dbReference type="GO" id="GO:0016459">
    <property type="term" value="C:myosin complex"/>
    <property type="evidence" value="ECO:0007669"/>
    <property type="project" value="InterPro"/>
</dbReference>